<dbReference type="Gene3D" id="2.20.200.10">
    <property type="entry name" value="Outer membrane efflux proteins (OEP)"/>
    <property type="match status" value="1"/>
</dbReference>
<evidence type="ECO:0000256" key="5">
    <source>
        <dbReference type="ARBA" id="ARBA00023139"/>
    </source>
</evidence>
<keyword evidence="8" id="KW-0472">Membrane</keyword>
<evidence type="ECO:0000256" key="4">
    <source>
        <dbReference type="ARBA" id="ARBA00022692"/>
    </source>
</evidence>
<evidence type="ECO:0000256" key="7">
    <source>
        <dbReference type="ARBA" id="ARBA00023288"/>
    </source>
</evidence>
<reference evidence="10 11" key="1">
    <citation type="submission" date="2024-09" db="EMBL/GenBank/DDBJ databases">
        <authorList>
            <person name="Sun Q."/>
            <person name="Mori K."/>
        </authorList>
    </citation>
    <scope>NUCLEOTIDE SEQUENCE [LARGE SCALE GENOMIC DNA]</scope>
    <source>
        <strain evidence="10 11">NCAIM B.01794</strain>
    </source>
</reference>
<keyword evidence="11" id="KW-1185">Reference proteome</keyword>
<dbReference type="NCBIfam" id="TIGR01845">
    <property type="entry name" value="outer_NodT"/>
    <property type="match status" value="1"/>
</dbReference>
<proteinExistence type="inferred from homology"/>
<dbReference type="InterPro" id="IPR003423">
    <property type="entry name" value="OMP_efflux"/>
</dbReference>
<accession>A0ABV6SP05</accession>
<organism evidence="10 11">
    <name type="scientific">Azorhizophilus paspali</name>
    <name type="common">Azotobacter paspali</name>
    <dbReference type="NCBI Taxonomy" id="69963"/>
    <lineage>
        <taxon>Bacteria</taxon>
        <taxon>Pseudomonadati</taxon>
        <taxon>Pseudomonadota</taxon>
        <taxon>Gammaproteobacteria</taxon>
        <taxon>Pseudomonadales</taxon>
        <taxon>Pseudomonadaceae</taxon>
        <taxon>Azorhizophilus</taxon>
    </lineage>
</organism>
<dbReference type="SUPFAM" id="SSF56954">
    <property type="entry name" value="Outer membrane efflux proteins (OEP)"/>
    <property type="match status" value="1"/>
</dbReference>
<dbReference type="Proteomes" id="UP001589891">
    <property type="component" value="Unassembled WGS sequence"/>
</dbReference>
<dbReference type="PANTHER" id="PTHR30203">
    <property type="entry name" value="OUTER MEMBRANE CATION EFFLUX PROTEIN"/>
    <property type="match status" value="1"/>
</dbReference>
<feature type="compositionally biased region" description="Gly residues" evidence="9">
    <location>
        <begin position="122"/>
        <end position="142"/>
    </location>
</feature>
<evidence type="ECO:0000256" key="8">
    <source>
        <dbReference type="RuleBase" id="RU362097"/>
    </source>
</evidence>
<sequence>MKHGYLTLAAACALALPGCTLIPDYLRPAAPVEAAWPEGAAYAPELPASVPAADVGWEEFFRDPALKRLVELALDNNRDLRQAILNVDAYRALYRVQRSDLFPKLGVEGTQSRQRWPADYRSGGGGGSGGGGSGGSGGGISGGSSTTTTTTTTTMKAEPFIQTHHSVTFGTSSWEMDFFGRIRSLTEQTLEDYLAIEENRQNVHIVLVGDVATAYFAWRTDQALLKLTEATLASYEESLALIEASEEVGVSSQLDVRQAHTLVDQARAQKALYTRQIAEDVNALRLLIGGPFPSDLPTGLDVNDEMLADFPAGLPSDLLLRRPDIRAAEHRLQAANASIGAARAAFFPSVTLTARAGTASRELSGLFDAGSGTWNAVPTINIPIFTFGQLKGNLEYAKLQKEINVAAYEYSIQTAFREVADGLAARGTYDAQLKAQGDLVDNNQVYYDLARQRYEEGVDSYLSVLDAQRELFSAQQQLLNDRLQQLNSEVGLYKALGGGWERNSVAGATTTAAATP</sequence>
<dbReference type="Gene3D" id="1.20.1600.10">
    <property type="entry name" value="Outer membrane efflux proteins (OEP)"/>
    <property type="match status" value="1"/>
</dbReference>
<feature type="region of interest" description="Disordered" evidence="9">
    <location>
        <begin position="108"/>
        <end position="150"/>
    </location>
</feature>
<dbReference type="Pfam" id="PF02321">
    <property type="entry name" value="OEP"/>
    <property type="match status" value="2"/>
</dbReference>
<dbReference type="EMBL" id="JBHLSS010000098">
    <property type="protein sequence ID" value="MFC0710928.1"/>
    <property type="molecule type" value="Genomic_DNA"/>
</dbReference>
<keyword evidence="4 8" id="KW-0812">Transmembrane</keyword>
<dbReference type="InterPro" id="IPR010131">
    <property type="entry name" value="MdtP/NodT-like"/>
</dbReference>
<evidence type="ECO:0000256" key="3">
    <source>
        <dbReference type="ARBA" id="ARBA00022452"/>
    </source>
</evidence>
<protein>
    <submittedName>
        <fullName evidence="10">Efflux transporter outer membrane subunit</fullName>
    </submittedName>
</protein>
<keyword evidence="6" id="KW-0998">Cell outer membrane</keyword>
<keyword evidence="7 8" id="KW-0449">Lipoprotein</keyword>
<dbReference type="RefSeq" id="WP_376947477.1">
    <property type="nucleotide sequence ID" value="NZ_CP171449.1"/>
</dbReference>
<keyword evidence="5 8" id="KW-0564">Palmitate</keyword>
<evidence type="ECO:0000256" key="1">
    <source>
        <dbReference type="ARBA" id="ARBA00004459"/>
    </source>
</evidence>
<comment type="caution">
    <text evidence="10">The sequence shown here is derived from an EMBL/GenBank/DDBJ whole genome shotgun (WGS) entry which is preliminary data.</text>
</comment>
<evidence type="ECO:0000313" key="11">
    <source>
        <dbReference type="Proteomes" id="UP001589891"/>
    </source>
</evidence>
<evidence type="ECO:0000313" key="10">
    <source>
        <dbReference type="EMBL" id="MFC0710928.1"/>
    </source>
</evidence>
<keyword evidence="3 8" id="KW-1134">Transmembrane beta strand</keyword>
<evidence type="ECO:0000256" key="6">
    <source>
        <dbReference type="ARBA" id="ARBA00023237"/>
    </source>
</evidence>
<gene>
    <name evidence="10" type="ORF">ACFFGX_15680</name>
</gene>
<comment type="subcellular location">
    <subcellularLocation>
        <location evidence="1 8">Cell outer membrane</location>
        <topology evidence="1 8">Lipid-anchor</topology>
    </subcellularLocation>
</comment>
<dbReference type="PANTHER" id="PTHR30203:SF32">
    <property type="entry name" value="CATION EFFLUX SYSTEM PROTEIN CUSC"/>
    <property type="match status" value="1"/>
</dbReference>
<evidence type="ECO:0000256" key="2">
    <source>
        <dbReference type="ARBA" id="ARBA00007613"/>
    </source>
</evidence>
<name>A0ABV6SP05_AZOPA</name>
<evidence type="ECO:0000256" key="9">
    <source>
        <dbReference type="SAM" id="MobiDB-lite"/>
    </source>
</evidence>
<comment type="similarity">
    <text evidence="2 8">Belongs to the outer membrane factor (OMF) (TC 1.B.17) family.</text>
</comment>